<feature type="domain" description="Glycosyltransferase subfamily 4-like N-terminal" evidence="2">
    <location>
        <begin position="54"/>
        <end position="152"/>
    </location>
</feature>
<sequence length="342" mass="36385">MARIAIVLPLRESFTPEAAGAIALVVRRFAAALPGSVVLGPDPGGTFPGIVFKQVLTFRQACAQLRRLRPEVIEVHQKPYWAVAFALLFRRARVVLFLHNDPQSIRGLRSRLGRRLTLALLHRVVCVSDYLAARYAQGLRHGPDVLHNPLDPGEIPAPTPKQKLILFAGRVVPDKAPDVFIAACVAALPDLPGWRAEMIGGDSFGPNSPQTGFFLTQQAAAAAAGIGFRGPRPHDEVLAAMNEAAIVVVPSRWAEPFGLTALEALACGAALITTGQGGLSEVAGPAALYIAPDDVDALATALRTLVADAPRRAALAAAGRQRAREFFTPAITPRLQALRDAV</sequence>
<evidence type="ECO:0000313" key="3">
    <source>
        <dbReference type="EMBL" id="GAN79948.1"/>
    </source>
</evidence>
<proteinExistence type="predicted"/>
<keyword evidence="3" id="KW-0808">Transferase</keyword>
<dbReference type="GO" id="GO:0016757">
    <property type="term" value="F:glycosyltransferase activity"/>
    <property type="evidence" value="ECO:0007669"/>
    <property type="project" value="InterPro"/>
</dbReference>
<dbReference type="OrthoDB" id="9807414at2"/>
<dbReference type="EMBL" id="BANC01000034">
    <property type="protein sequence ID" value="GAN79948.1"/>
    <property type="molecule type" value="Genomic_DNA"/>
</dbReference>
<evidence type="ECO:0000259" key="1">
    <source>
        <dbReference type="Pfam" id="PF00534"/>
    </source>
</evidence>
<dbReference type="SUPFAM" id="SSF53756">
    <property type="entry name" value="UDP-Glycosyltransferase/glycogen phosphorylase"/>
    <property type="match status" value="1"/>
</dbReference>
<dbReference type="InterPro" id="IPR001296">
    <property type="entry name" value="Glyco_trans_1"/>
</dbReference>
<dbReference type="Pfam" id="PF13439">
    <property type="entry name" value="Glyco_transf_4"/>
    <property type="match status" value="1"/>
</dbReference>
<evidence type="ECO:0000259" key="2">
    <source>
        <dbReference type="Pfam" id="PF13439"/>
    </source>
</evidence>
<dbReference type="CDD" id="cd03801">
    <property type="entry name" value="GT4_PimA-like"/>
    <property type="match status" value="1"/>
</dbReference>
<dbReference type="Pfam" id="PF00534">
    <property type="entry name" value="Glycos_transf_1"/>
    <property type="match status" value="1"/>
</dbReference>
<dbReference type="PANTHER" id="PTHR12526">
    <property type="entry name" value="GLYCOSYLTRANSFERASE"/>
    <property type="match status" value="1"/>
</dbReference>
<comment type="caution">
    <text evidence="3">The sequence shown here is derived from an EMBL/GenBank/DDBJ whole genome shotgun (WGS) entry which is preliminary data.</text>
</comment>
<keyword evidence="4" id="KW-1185">Reference proteome</keyword>
<dbReference type="Proteomes" id="UP000032668">
    <property type="component" value="Unassembled WGS sequence"/>
</dbReference>
<dbReference type="AlphaFoldDB" id="A0A0D6PFG5"/>
<feature type="domain" description="Glycosyl transferase family 1" evidence="1">
    <location>
        <begin position="160"/>
        <end position="322"/>
    </location>
</feature>
<name>A0A0D6PFG5_9PROT</name>
<evidence type="ECO:0000313" key="4">
    <source>
        <dbReference type="Proteomes" id="UP000032668"/>
    </source>
</evidence>
<organism evidence="3 4">
    <name type="scientific">Acidocella aminolytica 101 = DSM 11237</name>
    <dbReference type="NCBI Taxonomy" id="1120923"/>
    <lineage>
        <taxon>Bacteria</taxon>
        <taxon>Pseudomonadati</taxon>
        <taxon>Pseudomonadota</taxon>
        <taxon>Alphaproteobacteria</taxon>
        <taxon>Acetobacterales</taxon>
        <taxon>Acidocellaceae</taxon>
        <taxon>Acidocella</taxon>
    </lineage>
</organism>
<reference evidence="3 4" key="1">
    <citation type="submission" date="2012-11" db="EMBL/GenBank/DDBJ databases">
        <title>Whole genome sequence of Acidocella aminolytica 101 = DSM 11237.</title>
        <authorList>
            <person name="Azuma Y."/>
            <person name="Higashiura N."/>
            <person name="Hirakawa H."/>
            <person name="Matsushita K."/>
        </authorList>
    </citation>
    <scope>NUCLEOTIDE SEQUENCE [LARGE SCALE GENOMIC DNA]</scope>
    <source>
        <strain evidence="4">101 / DSM 11237</strain>
    </source>
</reference>
<dbReference type="STRING" id="1120923.SAMN02746095_00833"/>
<accession>A0A0D6PFG5</accession>
<protein>
    <submittedName>
        <fullName evidence="3">Glycosyl/hexosyl transferase</fullName>
    </submittedName>
</protein>
<dbReference type="RefSeq" id="WP_048878365.1">
    <property type="nucleotide sequence ID" value="NZ_BANC01000034.1"/>
</dbReference>
<gene>
    <name evidence="3" type="ORF">Aam_034_092</name>
</gene>
<dbReference type="InterPro" id="IPR028098">
    <property type="entry name" value="Glyco_trans_4-like_N"/>
</dbReference>
<dbReference type="Gene3D" id="3.40.50.2000">
    <property type="entry name" value="Glycogen Phosphorylase B"/>
    <property type="match status" value="2"/>
</dbReference>